<dbReference type="InterPro" id="IPR036388">
    <property type="entry name" value="WH-like_DNA-bd_sf"/>
</dbReference>
<organism evidence="1 2">
    <name type="scientific">Aphanothece sacrum FPU1</name>
    <dbReference type="NCBI Taxonomy" id="1920663"/>
    <lineage>
        <taxon>Bacteria</taxon>
        <taxon>Bacillati</taxon>
        <taxon>Cyanobacteriota</taxon>
        <taxon>Cyanophyceae</taxon>
        <taxon>Oscillatoriophycideae</taxon>
        <taxon>Chroococcales</taxon>
        <taxon>Aphanothecaceae</taxon>
        <taxon>Aphanothece</taxon>
    </lineage>
</organism>
<dbReference type="PANTHER" id="PTHR34849">
    <property type="entry name" value="SSL5025 PROTEIN"/>
    <property type="match status" value="1"/>
</dbReference>
<dbReference type="InterPro" id="IPR009057">
    <property type="entry name" value="Homeodomain-like_sf"/>
</dbReference>
<sequence length="97" mass="10956">MTTAAISRYVTRDPGILGGEPIIAGTRISIRTIVGLWRLGTSPEEIPTQFLQLTLAQVFDALSFYLDNQSEINEYIERNRIPDNLIHPAVRKVLEME</sequence>
<gene>
    <name evidence="1" type="ORF">AsFPU1_1151</name>
</gene>
<dbReference type="RefSeq" id="WP_124978251.1">
    <property type="nucleotide sequence ID" value="NZ_BDQK01000004.1"/>
</dbReference>
<keyword evidence="2" id="KW-1185">Reference proteome</keyword>
<protein>
    <recommendedName>
        <fullName evidence="3">DUF433 domain-containing protein</fullName>
    </recommendedName>
</protein>
<accession>A0A401IEN9</accession>
<dbReference type="PANTHER" id="PTHR34849:SF1">
    <property type="entry name" value="SLR0770 PROTEIN"/>
    <property type="match status" value="1"/>
</dbReference>
<dbReference type="Gene3D" id="1.10.10.10">
    <property type="entry name" value="Winged helix-like DNA-binding domain superfamily/Winged helix DNA-binding domain"/>
    <property type="match status" value="1"/>
</dbReference>
<reference evidence="2" key="1">
    <citation type="submission" date="2017-05" db="EMBL/GenBank/DDBJ databases">
        <title>Physiological properties and genetic analysis related to exopolysaccharide production of fresh-water unicellular cyanobacterium Aphanothece sacrum, Suizenji Nori, that has been cultured as a food source in Japan.</title>
        <authorList>
            <person name="Kanesaki Y."/>
            <person name="Yoshikawa S."/>
            <person name="Ohki K."/>
        </authorList>
    </citation>
    <scope>NUCLEOTIDE SEQUENCE [LARGE SCALE GENOMIC DNA]</scope>
    <source>
        <strain evidence="2">FPU1</strain>
    </source>
</reference>
<dbReference type="SUPFAM" id="SSF46689">
    <property type="entry name" value="Homeodomain-like"/>
    <property type="match status" value="1"/>
</dbReference>
<name>A0A401IEN9_APHSA</name>
<dbReference type="Pfam" id="PF04255">
    <property type="entry name" value="DUF433"/>
    <property type="match status" value="1"/>
</dbReference>
<proteinExistence type="predicted"/>
<evidence type="ECO:0000313" key="2">
    <source>
        <dbReference type="Proteomes" id="UP000287247"/>
    </source>
</evidence>
<dbReference type="AlphaFoldDB" id="A0A401IEN9"/>
<dbReference type="InterPro" id="IPR007367">
    <property type="entry name" value="DUF433"/>
</dbReference>
<comment type="caution">
    <text evidence="1">The sequence shown here is derived from an EMBL/GenBank/DDBJ whole genome shotgun (WGS) entry which is preliminary data.</text>
</comment>
<dbReference type="OrthoDB" id="427790at2"/>
<evidence type="ECO:0000313" key="1">
    <source>
        <dbReference type="EMBL" id="GBF79752.1"/>
    </source>
</evidence>
<evidence type="ECO:0008006" key="3">
    <source>
        <dbReference type="Google" id="ProtNLM"/>
    </source>
</evidence>
<dbReference type="Proteomes" id="UP000287247">
    <property type="component" value="Unassembled WGS sequence"/>
</dbReference>
<dbReference type="EMBL" id="BDQK01000004">
    <property type="protein sequence ID" value="GBF79752.1"/>
    <property type="molecule type" value="Genomic_DNA"/>
</dbReference>